<protein>
    <submittedName>
        <fullName evidence="2">Uncharacterized protein</fullName>
    </submittedName>
</protein>
<evidence type="ECO:0000256" key="1">
    <source>
        <dbReference type="SAM" id="Phobius"/>
    </source>
</evidence>
<feature type="transmembrane region" description="Helical" evidence="1">
    <location>
        <begin position="6"/>
        <end position="29"/>
    </location>
</feature>
<evidence type="ECO:0000313" key="2">
    <source>
        <dbReference type="EMBL" id="RNA16506.1"/>
    </source>
</evidence>
<name>A0A3M7QYV7_BRAPC</name>
<keyword evidence="1" id="KW-0472">Membrane</keyword>
<keyword evidence="1" id="KW-1133">Transmembrane helix</keyword>
<dbReference type="Proteomes" id="UP000276133">
    <property type="component" value="Unassembled WGS sequence"/>
</dbReference>
<evidence type="ECO:0000313" key="3">
    <source>
        <dbReference type="Proteomes" id="UP000276133"/>
    </source>
</evidence>
<proteinExistence type="predicted"/>
<keyword evidence="3" id="KW-1185">Reference proteome</keyword>
<keyword evidence="1" id="KW-0812">Transmembrane</keyword>
<feature type="transmembrane region" description="Helical" evidence="1">
    <location>
        <begin position="41"/>
        <end position="62"/>
    </location>
</feature>
<gene>
    <name evidence="2" type="ORF">BpHYR1_002063</name>
</gene>
<sequence>MKLLEMLYFLNINMAFLKIVLLNVSADIFNRLIESLQKFCNLILITCSYLIIKLYIIFYVSLKELLLFERHVKLKPVFDKKRHVVKIEQLKNRCAYQKFSLIQLESDFFIRHFTLSVNHLFGARNALLFYNAILRTEIALVKSQNTKSLAYRDAKILIKSNKSYKIFRLDVGDTLNMSADKIYKANFGLLEKN</sequence>
<reference evidence="2 3" key="1">
    <citation type="journal article" date="2018" name="Sci. Rep.">
        <title>Genomic signatures of local adaptation to the degree of environmental predictability in rotifers.</title>
        <authorList>
            <person name="Franch-Gras L."/>
            <person name="Hahn C."/>
            <person name="Garcia-Roger E.M."/>
            <person name="Carmona M.J."/>
            <person name="Serra M."/>
            <person name="Gomez A."/>
        </authorList>
    </citation>
    <scope>NUCLEOTIDE SEQUENCE [LARGE SCALE GENOMIC DNA]</scope>
    <source>
        <strain evidence="2">HYR1</strain>
    </source>
</reference>
<comment type="caution">
    <text evidence="2">The sequence shown here is derived from an EMBL/GenBank/DDBJ whole genome shotgun (WGS) entry which is preliminary data.</text>
</comment>
<accession>A0A3M7QYV7</accession>
<organism evidence="2 3">
    <name type="scientific">Brachionus plicatilis</name>
    <name type="common">Marine rotifer</name>
    <name type="synonym">Brachionus muelleri</name>
    <dbReference type="NCBI Taxonomy" id="10195"/>
    <lineage>
        <taxon>Eukaryota</taxon>
        <taxon>Metazoa</taxon>
        <taxon>Spiralia</taxon>
        <taxon>Gnathifera</taxon>
        <taxon>Rotifera</taxon>
        <taxon>Eurotatoria</taxon>
        <taxon>Monogononta</taxon>
        <taxon>Pseudotrocha</taxon>
        <taxon>Ploima</taxon>
        <taxon>Brachionidae</taxon>
        <taxon>Brachionus</taxon>
    </lineage>
</organism>
<dbReference type="EMBL" id="REGN01004693">
    <property type="protein sequence ID" value="RNA16506.1"/>
    <property type="molecule type" value="Genomic_DNA"/>
</dbReference>
<dbReference type="AlphaFoldDB" id="A0A3M7QYV7"/>